<evidence type="ECO:0000313" key="1">
    <source>
        <dbReference type="EMBL" id="CRK89399.1"/>
    </source>
</evidence>
<reference evidence="1 2" key="1">
    <citation type="submission" date="2015-04" db="EMBL/GenBank/DDBJ databases">
        <authorList>
            <person name="Syromyatnikov M.Y."/>
            <person name="Popov V.N."/>
        </authorList>
    </citation>
    <scope>NUCLEOTIDE SEQUENCE [LARGE SCALE GENOMIC DNA]</scope>
</reference>
<dbReference type="Proteomes" id="UP000183832">
    <property type="component" value="Unassembled WGS sequence"/>
</dbReference>
<protein>
    <submittedName>
        <fullName evidence="1">CLUMA_CG003150, isoform A</fullName>
    </submittedName>
</protein>
<accession>A0A1J1HMW7</accession>
<gene>
    <name evidence="1" type="ORF">CLUMA_CG003150</name>
</gene>
<organism evidence="1 2">
    <name type="scientific">Clunio marinus</name>
    <dbReference type="NCBI Taxonomy" id="568069"/>
    <lineage>
        <taxon>Eukaryota</taxon>
        <taxon>Metazoa</taxon>
        <taxon>Ecdysozoa</taxon>
        <taxon>Arthropoda</taxon>
        <taxon>Hexapoda</taxon>
        <taxon>Insecta</taxon>
        <taxon>Pterygota</taxon>
        <taxon>Neoptera</taxon>
        <taxon>Endopterygota</taxon>
        <taxon>Diptera</taxon>
        <taxon>Nematocera</taxon>
        <taxon>Chironomoidea</taxon>
        <taxon>Chironomidae</taxon>
        <taxon>Clunio</taxon>
    </lineage>
</organism>
<evidence type="ECO:0000313" key="2">
    <source>
        <dbReference type="Proteomes" id="UP000183832"/>
    </source>
</evidence>
<name>A0A1J1HMW7_9DIPT</name>
<dbReference type="EMBL" id="CVRI01000012">
    <property type="protein sequence ID" value="CRK89399.1"/>
    <property type="molecule type" value="Genomic_DNA"/>
</dbReference>
<proteinExistence type="predicted"/>
<keyword evidence="2" id="KW-1185">Reference proteome</keyword>
<dbReference type="AlphaFoldDB" id="A0A1J1HMW7"/>
<sequence length="79" mass="9320">MQKDLRYVWEMASELHKRFEGGLYNRQSLVDNCNQHQSLIVIVVYETIKSQGKVAKWMDVETYTNKVKNINNKANEKKS</sequence>